<evidence type="ECO:0000256" key="5">
    <source>
        <dbReference type="SAM" id="MobiDB-lite"/>
    </source>
</evidence>
<evidence type="ECO:0000313" key="7">
    <source>
        <dbReference type="Proteomes" id="UP000326924"/>
    </source>
</evidence>
<keyword evidence="7" id="KW-1185">Reference proteome</keyword>
<evidence type="ECO:0000256" key="3">
    <source>
        <dbReference type="ARBA" id="ARBA00023163"/>
    </source>
</evidence>
<evidence type="ECO:0000256" key="2">
    <source>
        <dbReference type="ARBA" id="ARBA00023015"/>
    </source>
</evidence>
<comment type="caution">
    <text evidence="6">The sequence shown here is derived from an EMBL/GenBank/DDBJ whole genome shotgun (WGS) entry which is preliminary data.</text>
</comment>
<gene>
    <name evidence="6" type="ORF">FN846DRAFT_54795</name>
</gene>
<dbReference type="GO" id="GO:0000124">
    <property type="term" value="C:SAGA complex"/>
    <property type="evidence" value="ECO:0007669"/>
    <property type="project" value="TreeGrafter"/>
</dbReference>
<dbReference type="AlphaFoldDB" id="A0A5J5EUS1"/>
<dbReference type="CDD" id="cd22933">
    <property type="entry name" value="HFD_HFI1"/>
    <property type="match status" value="1"/>
</dbReference>
<dbReference type="InterPro" id="IPR024738">
    <property type="entry name" value="Hfi1/Tada1"/>
</dbReference>
<keyword evidence="3" id="KW-0804">Transcription</keyword>
<dbReference type="GO" id="GO:0003713">
    <property type="term" value="F:transcription coactivator activity"/>
    <property type="evidence" value="ECO:0007669"/>
    <property type="project" value="TreeGrafter"/>
</dbReference>
<organism evidence="6 7">
    <name type="scientific">Sphaerosporella brunnea</name>
    <dbReference type="NCBI Taxonomy" id="1250544"/>
    <lineage>
        <taxon>Eukaryota</taxon>
        <taxon>Fungi</taxon>
        <taxon>Dikarya</taxon>
        <taxon>Ascomycota</taxon>
        <taxon>Pezizomycotina</taxon>
        <taxon>Pezizomycetes</taxon>
        <taxon>Pezizales</taxon>
        <taxon>Pyronemataceae</taxon>
        <taxon>Sphaerosporella</taxon>
    </lineage>
</organism>
<comment type="subcellular location">
    <subcellularLocation>
        <location evidence="1">Nucleus</location>
    </subcellularLocation>
</comment>
<dbReference type="OrthoDB" id="10264870at2759"/>
<dbReference type="FunCoup" id="A0A5J5EUS1">
    <property type="interactions" value="987"/>
</dbReference>
<keyword evidence="4" id="KW-0539">Nucleus</keyword>
<evidence type="ECO:0000313" key="6">
    <source>
        <dbReference type="EMBL" id="KAA8903611.1"/>
    </source>
</evidence>
<sequence length="419" mass="47030">MDPSQLTKNPPPNAQIIQSSNVSAKTANGMPPGMATATAHKMAPPSVAPRLDVQPYHEALKSALTKEHWMTYTEALNKFLRGRLSHAELFEEIGPFIKGPTIRLHNSLLTAMIANMSRDSPQVEVATWVSASDKPNSVSKLPAGDVNERRLKKEVMAISARERRRIKEVPDKVGSEIDPLEFTGKKKKLYLTPAFFFLRFCFFQVDNIEDTLENLLQRYHMAKQVRPPEPPQRSATINKTNWESEIKQRYTLPLASETGEFPDIDNIRLRMLPICFEEGILGGCTMDAASFMNIATETFVKEILTTIISRVRSNGPNYVQTDKYRKLAPKGRYAAAGERPLLGMHDVRLSLTLGDNFLTQMPLSMKKIMAGGWYERDYEVDPNLQFEDDPDAGGWEGGAPEDRKDLKSLLDDCLAMTGV</sequence>
<dbReference type="Pfam" id="PF12767">
    <property type="entry name" value="SAGA-Tad1"/>
    <property type="match status" value="1"/>
</dbReference>
<feature type="region of interest" description="Disordered" evidence="5">
    <location>
        <begin position="23"/>
        <end position="43"/>
    </location>
</feature>
<keyword evidence="2" id="KW-0805">Transcription regulation</keyword>
<dbReference type="Proteomes" id="UP000326924">
    <property type="component" value="Unassembled WGS sequence"/>
</dbReference>
<dbReference type="PANTHER" id="PTHR21277:SF5">
    <property type="entry name" value="TRANSCRIPTIONAL ADAPTER 1"/>
    <property type="match status" value="1"/>
</dbReference>
<name>A0A5J5EUS1_9PEZI</name>
<proteinExistence type="predicted"/>
<dbReference type="InParanoid" id="A0A5J5EUS1"/>
<dbReference type="GO" id="GO:0006357">
    <property type="term" value="P:regulation of transcription by RNA polymerase II"/>
    <property type="evidence" value="ECO:0007669"/>
    <property type="project" value="TreeGrafter"/>
</dbReference>
<reference evidence="6 7" key="1">
    <citation type="submission" date="2019-09" db="EMBL/GenBank/DDBJ databases">
        <title>Draft genome of the ectomycorrhizal ascomycete Sphaerosporella brunnea.</title>
        <authorList>
            <consortium name="DOE Joint Genome Institute"/>
            <person name="Benucci G.M."/>
            <person name="Marozzi G."/>
            <person name="Antonielli L."/>
            <person name="Sanchez S."/>
            <person name="Marco P."/>
            <person name="Wang X."/>
            <person name="Falini L.B."/>
            <person name="Barry K."/>
            <person name="Haridas S."/>
            <person name="Lipzen A."/>
            <person name="Labutti K."/>
            <person name="Grigoriev I.V."/>
            <person name="Murat C."/>
            <person name="Martin F."/>
            <person name="Albertini E."/>
            <person name="Donnini D."/>
            <person name="Bonito G."/>
        </authorList>
    </citation>
    <scope>NUCLEOTIDE SEQUENCE [LARGE SCALE GENOMIC DNA]</scope>
    <source>
        <strain evidence="6 7">Sb_GMNB300</strain>
    </source>
</reference>
<evidence type="ECO:0000256" key="4">
    <source>
        <dbReference type="ARBA" id="ARBA00023242"/>
    </source>
</evidence>
<dbReference type="EMBL" id="VXIS01000116">
    <property type="protein sequence ID" value="KAA8903611.1"/>
    <property type="molecule type" value="Genomic_DNA"/>
</dbReference>
<evidence type="ECO:0000256" key="1">
    <source>
        <dbReference type="ARBA" id="ARBA00004123"/>
    </source>
</evidence>
<protein>
    <submittedName>
        <fullName evidence="6">Transcriptional regulator of RNA polII, SAGA, subunit-domain-containing protein</fullName>
    </submittedName>
</protein>
<dbReference type="GO" id="GO:0005634">
    <property type="term" value="C:nucleus"/>
    <property type="evidence" value="ECO:0007669"/>
    <property type="project" value="UniProtKB-SubCell"/>
</dbReference>
<dbReference type="PANTHER" id="PTHR21277">
    <property type="entry name" value="TRANSCRIPTIONAL ADAPTER 1"/>
    <property type="match status" value="1"/>
</dbReference>
<accession>A0A5J5EUS1</accession>